<dbReference type="PANTHER" id="PTHR45947">
    <property type="entry name" value="SULFOQUINOVOSYL TRANSFERASE SQD2"/>
    <property type="match status" value="1"/>
</dbReference>
<dbReference type="CDD" id="cd03811">
    <property type="entry name" value="GT4_GT28_WabH-like"/>
    <property type="match status" value="1"/>
</dbReference>
<dbReference type="Pfam" id="PF00534">
    <property type="entry name" value="Glycos_transf_1"/>
    <property type="match status" value="1"/>
</dbReference>
<keyword evidence="3" id="KW-0808">Transferase</keyword>
<dbReference type="PANTHER" id="PTHR45947:SF3">
    <property type="entry name" value="SULFOQUINOVOSYL TRANSFERASE SQD2"/>
    <property type="match status" value="1"/>
</dbReference>
<proteinExistence type="predicted"/>
<dbReference type="InterPro" id="IPR001296">
    <property type="entry name" value="Glyco_trans_1"/>
</dbReference>
<dbReference type="EMBL" id="NSKD01000002">
    <property type="protein sequence ID" value="PAU81444.1"/>
    <property type="molecule type" value="Genomic_DNA"/>
</dbReference>
<dbReference type="OrthoDB" id="9775208at2"/>
<evidence type="ECO:0000259" key="2">
    <source>
        <dbReference type="Pfam" id="PF13439"/>
    </source>
</evidence>
<dbReference type="SUPFAM" id="SSF53756">
    <property type="entry name" value="UDP-Glycosyltransferase/glycogen phosphorylase"/>
    <property type="match status" value="1"/>
</dbReference>
<organism evidence="3 4">
    <name type="scientific">Halovibrio salipaludis</name>
    <dbReference type="NCBI Taxonomy" id="2032626"/>
    <lineage>
        <taxon>Bacteria</taxon>
        <taxon>Pseudomonadati</taxon>
        <taxon>Pseudomonadota</taxon>
        <taxon>Gammaproteobacteria</taxon>
        <taxon>Oceanospirillales</taxon>
        <taxon>Halomonadaceae</taxon>
        <taxon>Halovibrio</taxon>
    </lineage>
</organism>
<gene>
    <name evidence="3" type="ORF">CK501_06570</name>
</gene>
<accession>A0A2A2F9N8</accession>
<dbReference type="GO" id="GO:0016757">
    <property type="term" value="F:glycosyltransferase activity"/>
    <property type="evidence" value="ECO:0007669"/>
    <property type="project" value="InterPro"/>
</dbReference>
<keyword evidence="4" id="KW-1185">Reference proteome</keyword>
<comment type="caution">
    <text evidence="3">The sequence shown here is derived from an EMBL/GenBank/DDBJ whole genome shotgun (WGS) entry which is preliminary data.</text>
</comment>
<evidence type="ECO:0000313" key="3">
    <source>
        <dbReference type="EMBL" id="PAU81444.1"/>
    </source>
</evidence>
<dbReference type="Proteomes" id="UP000218896">
    <property type="component" value="Unassembled WGS sequence"/>
</dbReference>
<dbReference type="InterPro" id="IPR050194">
    <property type="entry name" value="Glycosyltransferase_grp1"/>
</dbReference>
<dbReference type="AlphaFoldDB" id="A0A2A2F9N8"/>
<sequence length="372" mass="41755">MKVLHLIDSGGLYGAEKMLLALVSEQIKQGLEPMILSAGEPAIEEKPLEAEARRLGLPITPWRMKPGLNLPEARKIITWAREQGYDLMHSHGYKFNILAGIWPRRMRLPLVATLHGYVRAPRFTKMWLYELMDRLVLRRMQGVILVNEPMRVELESVLQGSKAHVIPNGVDIADIERRAEEEPASDMGHFLSTHSPVILGVGRLSREKAFERLIEAFAAIRDHYPQAGLLVVGEGKQRGELESLVQQYSLDTDVLMPGFQENVPALMARADALVIPSRTEGLPITLLEAMTLKLPVIASAVGAMPEVLENGENGWIVQEPFPESIRDSLHECLKNQEPRSYKVQKAYQKVHRIYSSRAMATAYSDIYQQVAG</sequence>
<name>A0A2A2F9N8_9GAMM</name>
<protein>
    <submittedName>
        <fullName evidence="3">Glycosyl transferase</fullName>
    </submittedName>
</protein>
<evidence type="ECO:0000259" key="1">
    <source>
        <dbReference type="Pfam" id="PF00534"/>
    </source>
</evidence>
<reference evidence="3 4" key="1">
    <citation type="submission" date="2017-08" db="EMBL/GenBank/DDBJ databases">
        <title>Halovibrio sewagensis sp. nov., isolated from wastewater of high salinity.</title>
        <authorList>
            <person name="Dong X."/>
            <person name="Zhang G."/>
        </authorList>
    </citation>
    <scope>NUCLEOTIDE SEQUENCE [LARGE SCALE GENOMIC DNA]</scope>
    <source>
        <strain evidence="3 4">YL5-2</strain>
    </source>
</reference>
<evidence type="ECO:0000313" key="4">
    <source>
        <dbReference type="Proteomes" id="UP000218896"/>
    </source>
</evidence>
<dbReference type="InterPro" id="IPR028098">
    <property type="entry name" value="Glyco_trans_4-like_N"/>
</dbReference>
<dbReference type="Pfam" id="PF13439">
    <property type="entry name" value="Glyco_transf_4"/>
    <property type="match status" value="1"/>
</dbReference>
<feature type="domain" description="Glycosyl transferase family 1" evidence="1">
    <location>
        <begin position="193"/>
        <end position="348"/>
    </location>
</feature>
<feature type="domain" description="Glycosyltransferase subfamily 4-like N-terminal" evidence="2">
    <location>
        <begin position="14"/>
        <end position="173"/>
    </location>
</feature>
<dbReference type="Gene3D" id="3.40.50.2000">
    <property type="entry name" value="Glycogen Phosphorylase B"/>
    <property type="match status" value="2"/>
</dbReference>